<dbReference type="PANTHER" id="PTHR12217:SF4">
    <property type="entry name" value="EUKARYOTIC TRANSLATION INITIATION FACTOR 2D"/>
    <property type="match status" value="1"/>
</dbReference>
<keyword evidence="5" id="KW-1185">Reference proteome</keyword>
<dbReference type="PROSITE" id="PS50296">
    <property type="entry name" value="SUI1"/>
    <property type="match status" value="1"/>
</dbReference>
<dbReference type="Gene3D" id="3.10.400.20">
    <property type="match status" value="1"/>
</dbReference>
<evidence type="ECO:0000256" key="2">
    <source>
        <dbReference type="SAM" id="MobiDB-lite"/>
    </source>
</evidence>
<name>A0A834KCX5_VESGE</name>
<organism evidence="4 5">
    <name type="scientific">Vespula germanica</name>
    <name type="common">German yellow jacket</name>
    <name type="synonym">Paravespula germanica</name>
    <dbReference type="NCBI Taxonomy" id="30212"/>
    <lineage>
        <taxon>Eukaryota</taxon>
        <taxon>Metazoa</taxon>
        <taxon>Ecdysozoa</taxon>
        <taxon>Arthropoda</taxon>
        <taxon>Hexapoda</taxon>
        <taxon>Insecta</taxon>
        <taxon>Pterygota</taxon>
        <taxon>Neoptera</taxon>
        <taxon>Endopterygota</taxon>
        <taxon>Hymenoptera</taxon>
        <taxon>Apocrita</taxon>
        <taxon>Aculeata</taxon>
        <taxon>Vespoidea</taxon>
        <taxon>Vespidae</taxon>
        <taxon>Vespinae</taxon>
        <taxon>Vespula</taxon>
    </lineage>
</organism>
<evidence type="ECO:0000313" key="4">
    <source>
        <dbReference type="EMBL" id="KAF7401566.1"/>
    </source>
</evidence>
<dbReference type="EMBL" id="JACSDZ010000006">
    <property type="protein sequence ID" value="KAF7401566.1"/>
    <property type="molecule type" value="Genomic_DNA"/>
</dbReference>
<proteinExistence type="predicted"/>
<feature type="domain" description="SUI1" evidence="3">
    <location>
        <begin position="495"/>
        <end position="566"/>
    </location>
</feature>
<dbReference type="GO" id="GO:0001731">
    <property type="term" value="P:formation of translation preinitiation complex"/>
    <property type="evidence" value="ECO:0007669"/>
    <property type="project" value="InterPro"/>
</dbReference>
<dbReference type="CDD" id="cd11608">
    <property type="entry name" value="eIF2D_C"/>
    <property type="match status" value="1"/>
</dbReference>
<dbReference type="InterPro" id="IPR015947">
    <property type="entry name" value="PUA-like_sf"/>
</dbReference>
<dbReference type="AlphaFoldDB" id="A0A834KCX5"/>
<comment type="caution">
    <text evidence="4">The sequence shown here is derived from an EMBL/GenBank/DDBJ whole genome shotgun (WGS) entry which is preliminary data.</text>
</comment>
<dbReference type="Gene3D" id="3.30.780.10">
    <property type="entry name" value="SUI1-like domain"/>
    <property type="match status" value="1"/>
</dbReference>
<dbReference type="Pfam" id="PF26291">
    <property type="entry name" value="SWIB_eIF2D"/>
    <property type="match status" value="1"/>
</dbReference>
<dbReference type="SUPFAM" id="SSF55159">
    <property type="entry name" value="eIF1-like"/>
    <property type="match status" value="1"/>
</dbReference>
<keyword evidence="1" id="KW-0963">Cytoplasm</keyword>
<dbReference type="InterPro" id="IPR039757">
    <property type="entry name" value="EIF2D"/>
</dbReference>
<dbReference type="Pfam" id="PF01253">
    <property type="entry name" value="SUI1"/>
    <property type="match status" value="1"/>
</dbReference>
<dbReference type="GO" id="GO:0003743">
    <property type="term" value="F:translation initiation factor activity"/>
    <property type="evidence" value="ECO:0007669"/>
    <property type="project" value="InterPro"/>
</dbReference>
<evidence type="ECO:0000259" key="3">
    <source>
        <dbReference type="PROSITE" id="PS50296"/>
    </source>
</evidence>
<dbReference type="PANTHER" id="PTHR12217">
    <property type="entry name" value="EUKARYOTIC TRANSLATION INITIATION FACTOR 2D"/>
    <property type="match status" value="1"/>
</dbReference>
<dbReference type="GO" id="GO:0003723">
    <property type="term" value="F:RNA binding"/>
    <property type="evidence" value="ECO:0007669"/>
    <property type="project" value="InterPro"/>
</dbReference>
<dbReference type="CDD" id="cd11610">
    <property type="entry name" value="eIF2D_N"/>
    <property type="match status" value="1"/>
</dbReference>
<dbReference type="PROSITE" id="PS50890">
    <property type="entry name" value="PUA"/>
    <property type="match status" value="1"/>
</dbReference>
<dbReference type="InterPro" id="IPR041366">
    <property type="entry name" value="Pre-PUA"/>
</dbReference>
<dbReference type="InterPro" id="IPR048247">
    <property type="entry name" value="eIF2D_N"/>
</dbReference>
<dbReference type="CDD" id="cd21156">
    <property type="entry name" value="PUA_eIF2d-like"/>
    <property type="match status" value="1"/>
</dbReference>
<dbReference type="Pfam" id="PF17832">
    <property type="entry name" value="Pre-PUA"/>
    <property type="match status" value="1"/>
</dbReference>
<evidence type="ECO:0000256" key="1">
    <source>
        <dbReference type="ARBA" id="ARBA00022490"/>
    </source>
</evidence>
<dbReference type="SUPFAM" id="SSF88697">
    <property type="entry name" value="PUA domain-like"/>
    <property type="match status" value="1"/>
</dbReference>
<dbReference type="InterPro" id="IPR057429">
    <property type="entry name" value="WH_eIF2D"/>
</dbReference>
<dbReference type="SUPFAM" id="SSF47592">
    <property type="entry name" value="SWIB/MDM2 domain"/>
    <property type="match status" value="1"/>
</dbReference>
<dbReference type="InterPro" id="IPR058886">
    <property type="entry name" value="SWIB_eIF2D"/>
</dbReference>
<dbReference type="InterPro" id="IPR036877">
    <property type="entry name" value="SUI1_dom_sf"/>
</dbReference>
<gene>
    <name evidence="4" type="ORF">HZH68_007386</name>
</gene>
<dbReference type="Proteomes" id="UP000617340">
    <property type="component" value="Unassembled WGS sequence"/>
</dbReference>
<dbReference type="NCBIfam" id="TIGR00451">
    <property type="entry name" value="unchar_dom_2"/>
    <property type="match status" value="1"/>
</dbReference>
<dbReference type="Pfam" id="PF26292">
    <property type="entry name" value="PUA_elF2D"/>
    <property type="match status" value="1"/>
</dbReference>
<reference evidence="4" key="1">
    <citation type="journal article" date="2020" name="G3 (Bethesda)">
        <title>High-Quality Assemblies for Three Invasive Social Wasps from the &lt;i&gt;Vespula&lt;/i&gt; Genus.</title>
        <authorList>
            <person name="Harrop T.W.R."/>
            <person name="Guhlin J."/>
            <person name="McLaughlin G.M."/>
            <person name="Permina E."/>
            <person name="Stockwell P."/>
            <person name="Gilligan J."/>
            <person name="Le Lec M.F."/>
            <person name="Gruber M.A.M."/>
            <person name="Quinn O."/>
            <person name="Lovegrove M."/>
            <person name="Duncan E.J."/>
            <person name="Remnant E.J."/>
            <person name="Van Eeckhoven J."/>
            <person name="Graham B."/>
            <person name="Knapp R.A."/>
            <person name="Langford K.W."/>
            <person name="Kronenberg Z."/>
            <person name="Press M.O."/>
            <person name="Eacker S.M."/>
            <person name="Wilson-Rankin E.E."/>
            <person name="Purcell J."/>
            <person name="Lester P.J."/>
            <person name="Dearden P.K."/>
        </authorList>
    </citation>
    <scope>NUCLEOTIDE SEQUENCE</scope>
    <source>
        <strain evidence="4">Linc-1</strain>
    </source>
</reference>
<evidence type="ECO:0000313" key="5">
    <source>
        <dbReference type="Proteomes" id="UP000617340"/>
    </source>
</evidence>
<dbReference type="InterPro" id="IPR004521">
    <property type="entry name" value="Uncharacterised_CHP00451"/>
</dbReference>
<dbReference type="Pfam" id="PF25304">
    <property type="entry name" value="WHD_eIF2D"/>
    <property type="match status" value="1"/>
</dbReference>
<dbReference type="InterPro" id="IPR039759">
    <property type="entry name" value="eIF2D_SUI1"/>
</dbReference>
<sequence>MFIKPFKVKSNNQLKGTERKKLCEYVLSTYPCLTEETVQVLLPKKESITVMRIVTHNGQLCKLYCVARIPLFFQLETSLSMFFPTIYTLWHHPHLLHDFTMRIQVLPKLIEGADLMLPGLVVKEPITFYSYGKLAKGTPVSVNTEENKAPIAVGITALSSEDMYLSAGRGKCIQIYHVMGDNLCQLGKSPIRPDLGLPNVSAEDHLDDNEKDNEKSEVTKTDSDDTKPLSNLINELEIGNDDVNADKTDCISQDITNETEEQAESTTNTNSVTSEFIDLTKEMDELLEYCFLKACKTTLKANDLPMLTSNFFKNHLLTACPSDKNIDIKKSRYKKLSVFLADMKAKGLINTSVTKGVESLLSVEFKHPLLKELVITETPVPSEPVASNTVGVSDCYKVTTDVLPILTIYGYEKGDTIERRQIRECFTKYVKQENLQDGKILKLNPQLAGILKTKEHQETLSMEDGINKFVGRMTHMHQITLAGTTILHKGKLEPIDMRVTMRSGGKKVTLVNNLEAFGINSKDFSKECQNIGASATVTDDPGKKTPSVLVQGNQILYVYKLLTEKYGIKKTYIRGLEFAPKKYNANKKK</sequence>
<feature type="compositionally biased region" description="Basic and acidic residues" evidence="2">
    <location>
        <begin position="212"/>
        <end position="227"/>
    </location>
</feature>
<accession>A0A834KCX5</accession>
<dbReference type="InterPro" id="IPR036885">
    <property type="entry name" value="SWIB_MDM2_dom_sf"/>
</dbReference>
<dbReference type="InterPro" id="IPR001950">
    <property type="entry name" value="SUI1"/>
</dbReference>
<protein>
    <recommendedName>
        <fullName evidence="3">SUI1 domain-containing protein</fullName>
    </recommendedName>
</protein>
<dbReference type="InterPro" id="IPR048248">
    <property type="entry name" value="PUA_eIF2d-like"/>
</dbReference>
<feature type="region of interest" description="Disordered" evidence="2">
    <location>
        <begin position="194"/>
        <end position="229"/>
    </location>
</feature>